<dbReference type="EMBL" id="JAODUP010001063">
    <property type="protein sequence ID" value="KAK2141637.1"/>
    <property type="molecule type" value="Genomic_DNA"/>
</dbReference>
<evidence type="ECO:0000256" key="7">
    <source>
        <dbReference type="ARBA" id="ARBA00023224"/>
    </source>
</evidence>
<dbReference type="PANTHER" id="PTHR24243">
    <property type="entry name" value="G-PROTEIN COUPLED RECEPTOR"/>
    <property type="match status" value="1"/>
</dbReference>
<dbReference type="PROSITE" id="PS50262">
    <property type="entry name" value="G_PROTEIN_RECEP_F1_2"/>
    <property type="match status" value="1"/>
</dbReference>
<dbReference type="Pfam" id="PF00001">
    <property type="entry name" value="7tm_1"/>
    <property type="match status" value="1"/>
</dbReference>
<evidence type="ECO:0000256" key="8">
    <source>
        <dbReference type="SAM" id="Phobius"/>
    </source>
</evidence>
<dbReference type="InterPro" id="IPR017452">
    <property type="entry name" value="GPCR_Rhodpsn_7TM"/>
</dbReference>
<keyword evidence="3 8" id="KW-1133">Transmembrane helix</keyword>
<dbReference type="GO" id="GO:0004930">
    <property type="term" value="F:G protein-coupled receptor activity"/>
    <property type="evidence" value="ECO:0007669"/>
    <property type="project" value="UniProtKB-KW"/>
</dbReference>
<gene>
    <name evidence="10" type="ORF">LSH36_1063g00022</name>
</gene>
<keyword evidence="6" id="KW-0675">Receptor</keyword>
<feature type="domain" description="G-protein coupled receptors family 1 profile" evidence="9">
    <location>
        <begin position="15"/>
        <end position="79"/>
    </location>
</feature>
<evidence type="ECO:0000256" key="3">
    <source>
        <dbReference type="ARBA" id="ARBA00022989"/>
    </source>
</evidence>
<keyword evidence="7" id="KW-0807">Transducer</keyword>
<dbReference type="Proteomes" id="UP001208570">
    <property type="component" value="Unassembled WGS sequence"/>
</dbReference>
<evidence type="ECO:0000313" key="10">
    <source>
        <dbReference type="EMBL" id="KAK2141637.1"/>
    </source>
</evidence>
<proteinExistence type="predicted"/>
<dbReference type="AlphaFoldDB" id="A0AAD9MPY3"/>
<evidence type="ECO:0000256" key="5">
    <source>
        <dbReference type="ARBA" id="ARBA00023136"/>
    </source>
</evidence>
<keyword evidence="4" id="KW-0297">G-protein coupled receptor</keyword>
<keyword evidence="5 8" id="KW-0472">Membrane</keyword>
<evidence type="ECO:0000313" key="11">
    <source>
        <dbReference type="Proteomes" id="UP001208570"/>
    </source>
</evidence>
<keyword evidence="2 8" id="KW-0812">Transmembrane</keyword>
<evidence type="ECO:0000256" key="2">
    <source>
        <dbReference type="ARBA" id="ARBA00022692"/>
    </source>
</evidence>
<reference evidence="10" key="1">
    <citation type="journal article" date="2023" name="Mol. Biol. Evol.">
        <title>Third-Generation Sequencing Reveals the Adaptive Role of the Epigenome in Three Deep-Sea Polychaetes.</title>
        <authorList>
            <person name="Perez M."/>
            <person name="Aroh O."/>
            <person name="Sun Y."/>
            <person name="Lan Y."/>
            <person name="Juniper S.K."/>
            <person name="Young C.R."/>
            <person name="Angers B."/>
            <person name="Qian P.Y."/>
        </authorList>
    </citation>
    <scope>NUCLEOTIDE SEQUENCE</scope>
    <source>
        <strain evidence="10">P08H-3</strain>
    </source>
</reference>
<sequence length="79" mass="8821">MTITYTIVFLFGVTGNVLVIFVIFKNPEMSTATNIFLVNLSFADLLVLLVCMPIGLIDLYSKDVWLLGSFMCELSSYSI</sequence>
<comment type="caution">
    <text evidence="10">The sequence shown here is derived from an EMBL/GenBank/DDBJ whole genome shotgun (WGS) entry which is preliminary data.</text>
</comment>
<organism evidence="10 11">
    <name type="scientific">Paralvinella palmiformis</name>
    <dbReference type="NCBI Taxonomy" id="53620"/>
    <lineage>
        <taxon>Eukaryota</taxon>
        <taxon>Metazoa</taxon>
        <taxon>Spiralia</taxon>
        <taxon>Lophotrochozoa</taxon>
        <taxon>Annelida</taxon>
        <taxon>Polychaeta</taxon>
        <taxon>Sedentaria</taxon>
        <taxon>Canalipalpata</taxon>
        <taxon>Terebellida</taxon>
        <taxon>Terebelliformia</taxon>
        <taxon>Alvinellidae</taxon>
        <taxon>Paralvinella</taxon>
    </lineage>
</organism>
<comment type="subcellular location">
    <subcellularLocation>
        <location evidence="1">Membrane</location>
        <topology evidence="1">Multi-pass membrane protein</topology>
    </subcellularLocation>
</comment>
<dbReference type="SUPFAM" id="SSF81321">
    <property type="entry name" value="Family A G protein-coupled receptor-like"/>
    <property type="match status" value="1"/>
</dbReference>
<accession>A0AAD9MPY3</accession>
<dbReference type="InterPro" id="IPR000276">
    <property type="entry name" value="GPCR_Rhodpsn"/>
</dbReference>
<feature type="transmembrane region" description="Helical" evidence="8">
    <location>
        <begin position="6"/>
        <end position="24"/>
    </location>
</feature>
<evidence type="ECO:0000259" key="9">
    <source>
        <dbReference type="PROSITE" id="PS50262"/>
    </source>
</evidence>
<dbReference type="Gene3D" id="1.20.1070.10">
    <property type="entry name" value="Rhodopsin 7-helix transmembrane proteins"/>
    <property type="match status" value="1"/>
</dbReference>
<dbReference type="GO" id="GO:0005886">
    <property type="term" value="C:plasma membrane"/>
    <property type="evidence" value="ECO:0007669"/>
    <property type="project" value="TreeGrafter"/>
</dbReference>
<dbReference type="PANTHER" id="PTHR24243:SF233">
    <property type="entry name" value="THYROTROPIN-RELEASING HORMONE RECEPTOR"/>
    <property type="match status" value="1"/>
</dbReference>
<feature type="transmembrane region" description="Helical" evidence="8">
    <location>
        <begin position="36"/>
        <end position="57"/>
    </location>
</feature>
<evidence type="ECO:0000256" key="1">
    <source>
        <dbReference type="ARBA" id="ARBA00004141"/>
    </source>
</evidence>
<protein>
    <recommendedName>
        <fullName evidence="9">G-protein coupled receptors family 1 profile domain-containing protein</fullName>
    </recommendedName>
</protein>
<keyword evidence="11" id="KW-1185">Reference proteome</keyword>
<evidence type="ECO:0000256" key="6">
    <source>
        <dbReference type="ARBA" id="ARBA00023170"/>
    </source>
</evidence>
<name>A0AAD9MPY3_9ANNE</name>
<evidence type="ECO:0000256" key="4">
    <source>
        <dbReference type="ARBA" id="ARBA00023040"/>
    </source>
</evidence>